<evidence type="ECO:0000313" key="2">
    <source>
        <dbReference type="EMBL" id="TEB19748.1"/>
    </source>
</evidence>
<comment type="caution">
    <text evidence="2">The sequence shown here is derived from an EMBL/GenBank/DDBJ whole genome shotgun (WGS) entry which is preliminary data.</text>
</comment>
<feature type="transmembrane region" description="Helical" evidence="1">
    <location>
        <begin position="77"/>
        <end position="97"/>
    </location>
</feature>
<protein>
    <submittedName>
        <fullName evidence="2">Uncharacterized protein</fullName>
    </submittedName>
</protein>
<dbReference type="EMBL" id="QPFP01000177">
    <property type="protein sequence ID" value="TEB19748.1"/>
    <property type="molecule type" value="Genomic_DNA"/>
</dbReference>
<sequence length="132" mass="14606">MPSIIGALSGPHPLPIHAYLFTRFASCSPPLVCPWFSLRFSFPAASDGSSRPRWELSTVVLARKSNTPGLLFTVDRIVALFGPSCLVFLIVFTVYCFPHILLPYCELPLTRASSSAYLRRDINAALLVSSYR</sequence>
<gene>
    <name evidence="2" type="ORF">FA13DRAFT_1744049</name>
</gene>
<dbReference type="Proteomes" id="UP000298030">
    <property type="component" value="Unassembled WGS sequence"/>
</dbReference>
<keyword evidence="1" id="KW-0472">Membrane</keyword>
<evidence type="ECO:0000256" key="1">
    <source>
        <dbReference type="SAM" id="Phobius"/>
    </source>
</evidence>
<name>A0A4Y7SE24_COPMI</name>
<keyword evidence="3" id="KW-1185">Reference proteome</keyword>
<organism evidence="2 3">
    <name type="scientific">Coprinellus micaceus</name>
    <name type="common">Glistening ink-cap mushroom</name>
    <name type="synonym">Coprinus micaceus</name>
    <dbReference type="NCBI Taxonomy" id="71717"/>
    <lineage>
        <taxon>Eukaryota</taxon>
        <taxon>Fungi</taxon>
        <taxon>Dikarya</taxon>
        <taxon>Basidiomycota</taxon>
        <taxon>Agaricomycotina</taxon>
        <taxon>Agaricomycetes</taxon>
        <taxon>Agaricomycetidae</taxon>
        <taxon>Agaricales</taxon>
        <taxon>Agaricineae</taxon>
        <taxon>Psathyrellaceae</taxon>
        <taxon>Coprinellus</taxon>
    </lineage>
</organism>
<dbReference type="AlphaFoldDB" id="A0A4Y7SE24"/>
<reference evidence="2 3" key="1">
    <citation type="journal article" date="2019" name="Nat. Ecol. Evol.">
        <title>Megaphylogeny resolves global patterns of mushroom evolution.</title>
        <authorList>
            <person name="Varga T."/>
            <person name="Krizsan K."/>
            <person name="Foldi C."/>
            <person name="Dima B."/>
            <person name="Sanchez-Garcia M."/>
            <person name="Sanchez-Ramirez S."/>
            <person name="Szollosi G.J."/>
            <person name="Szarkandi J.G."/>
            <person name="Papp V."/>
            <person name="Albert L."/>
            <person name="Andreopoulos W."/>
            <person name="Angelini C."/>
            <person name="Antonin V."/>
            <person name="Barry K.W."/>
            <person name="Bougher N.L."/>
            <person name="Buchanan P."/>
            <person name="Buyck B."/>
            <person name="Bense V."/>
            <person name="Catcheside P."/>
            <person name="Chovatia M."/>
            <person name="Cooper J."/>
            <person name="Damon W."/>
            <person name="Desjardin D."/>
            <person name="Finy P."/>
            <person name="Geml J."/>
            <person name="Haridas S."/>
            <person name="Hughes K."/>
            <person name="Justo A."/>
            <person name="Karasinski D."/>
            <person name="Kautmanova I."/>
            <person name="Kiss B."/>
            <person name="Kocsube S."/>
            <person name="Kotiranta H."/>
            <person name="LaButti K.M."/>
            <person name="Lechner B.E."/>
            <person name="Liimatainen K."/>
            <person name="Lipzen A."/>
            <person name="Lukacs Z."/>
            <person name="Mihaltcheva S."/>
            <person name="Morgado L.N."/>
            <person name="Niskanen T."/>
            <person name="Noordeloos M.E."/>
            <person name="Ohm R.A."/>
            <person name="Ortiz-Santana B."/>
            <person name="Ovrebo C."/>
            <person name="Racz N."/>
            <person name="Riley R."/>
            <person name="Savchenko A."/>
            <person name="Shiryaev A."/>
            <person name="Soop K."/>
            <person name="Spirin V."/>
            <person name="Szebenyi C."/>
            <person name="Tomsovsky M."/>
            <person name="Tulloss R.E."/>
            <person name="Uehling J."/>
            <person name="Grigoriev I.V."/>
            <person name="Vagvolgyi C."/>
            <person name="Papp T."/>
            <person name="Martin F.M."/>
            <person name="Miettinen O."/>
            <person name="Hibbett D.S."/>
            <person name="Nagy L.G."/>
        </authorList>
    </citation>
    <scope>NUCLEOTIDE SEQUENCE [LARGE SCALE GENOMIC DNA]</scope>
    <source>
        <strain evidence="2 3">FP101781</strain>
    </source>
</reference>
<accession>A0A4Y7SE24</accession>
<proteinExistence type="predicted"/>
<keyword evidence="1" id="KW-1133">Transmembrane helix</keyword>
<keyword evidence="1" id="KW-0812">Transmembrane</keyword>
<evidence type="ECO:0000313" key="3">
    <source>
        <dbReference type="Proteomes" id="UP000298030"/>
    </source>
</evidence>